<protein>
    <submittedName>
        <fullName evidence="1">Uncharacterized protein</fullName>
    </submittedName>
</protein>
<evidence type="ECO:0000313" key="2">
    <source>
        <dbReference type="Proteomes" id="UP001732700"/>
    </source>
</evidence>
<reference evidence="1" key="2">
    <citation type="submission" date="2025-09" db="UniProtKB">
        <authorList>
            <consortium name="EnsemblPlants"/>
        </authorList>
    </citation>
    <scope>IDENTIFICATION</scope>
</reference>
<dbReference type="Proteomes" id="UP001732700">
    <property type="component" value="Chromosome 6C"/>
</dbReference>
<accession>A0ACD5Z2Z1</accession>
<name>A0ACD5Z2Z1_AVESA</name>
<organism evidence="1 2">
    <name type="scientific">Avena sativa</name>
    <name type="common">Oat</name>
    <dbReference type="NCBI Taxonomy" id="4498"/>
    <lineage>
        <taxon>Eukaryota</taxon>
        <taxon>Viridiplantae</taxon>
        <taxon>Streptophyta</taxon>
        <taxon>Embryophyta</taxon>
        <taxon>Tracheophyta</taxon>
        <taxon>Spermatophyta</taxon>
        <taxon>Magnoliopsida</taxon>
        <taxon>Liliopsida</taxon>
        <taxon>Poales</taxon>
        <taxon>Poaceae</taxon>
        <taxon>BOP clade</taxon>
        <taxon>Pooideae</taxon>
        <taxon>Poodae</taxon>
        <taxon>Poeae</taxon>
        <taxon>Poeae Chloroplast Group 1 (Aveneae type)</taxon>
        <taxon>Aveninae</taxon>
        <taxon>Avena</taxon>
    </lineage>
</organism>
<proteinExistence type="predicted"/>
<evidence type="ECO:0000313" key="1">
    <source>
        <dbReference type="EnsemblPlants" id="AVESA.00010b.r2.6CG1086830.1.CDS.1"/>
    </source>
</evidence>
<keyword evidence="2" id="KW-1185">Reference proteome</keyword>
<dbReference type="EnsemblPlants" id="AVESA.00010b.r2.6CG1086830.1">
    <property type="protein sequence ID" value="AVESA.00010b.r2.6CG1086830.1.CDS.1"/>
    <property type="gene ID" value="AVESA.00010b.r2.6CG1086830"/>
</dbReference>
<reference evidence="1" key="1">
    <citation type="submission" date="2021-05" db="EMBL/GenBank/DDBJ databases">
        <authorList>
            <person name="Scholz U."/>
            <person name="Mascher M."/>
            <person name="Fiebig A."/>
        </authorList>
    </citation>
    <scope>NUCLEOTIDE SEQUENCE [LARGE SCALE GENOMIC DNA]</scope>
</reference>
<sequence length="162" mass="17989">MGHTCPFNGVHLFLKCKEVKKVWRLIGLEEVCERMCGFTAADSVVQEILELKEADKILVCCTLWRWWLGRNKLNAEGQALSVEAVVKQARYWASESVQYCSKASDKISNNDEAAKQDFWRPPEGDMLKINIDGAFAADSGTGGWGFVVRDQTGAVRGSGAGW</sequence>